<dbReference type="RefSeq" id="WP_021295527.1">
    <property type="nucleotide sequence ID" value="NZ_AURB01000076.1"/>
</dbReference>
<evidence type="ECO:0000313" key="1">
    <source>
        <dbReference type="EMBL" id="UNO47363.1"/>
    </source>
</evidence>
<proteinExistence type="predicted"/>
<sequence>MVRRKFSQQFKEQVVKECLENGNVSIVARKHDILSNVVNCWVRQYQNGGLSNGKIRVCQRRI</sequence>
<name>T0CCS6_ALIAG</name>
<organism evidence="1 2">
    <name type="scientific">Alicyclobacillus acidoterrestris (strain ATCC 49025 / DSM 3922 / CIP 106132 / NCIMB 13137 / GD3B)</name>
    <dbReference type="NCBI Taxonomy" id="1356854"/>
    <lineage>
        <taxon>Bacteria</taxon>
        <taxon>Bacillati</taxon>
        <taxon>Bacillota</taxon>
        <taxon>Bacilli</taxon>
        <taxon>Bacillales</taxon>
        <taxon>Alicyclobacillaceae</taxon>
        <taxon>Alicyclobacillus</taxon>
    </lineage>
</organism>
<protein>
    <submittedName>
        <fullName evidence="1">Transposase</fullName>
    </submittedName>
</protein>
<dbReference type="EMBL" id="CP080467">
    <property type="protein sequence ID" value="UNO47363.1"/>
    <property type="molecule type" value="Genomic_DNA"/>
</dbReference>
<dbReference type="GO" id="GO:0003677">
    <property type="term" value="F:DNA binding"/>
    <property type="evidence" value="ECO:0007669"/>
    <property type="project" value="InterPro"/>
</dbReference>
<keyword evidence="2" id="KW-1185">Reference proteome</keyword>
<dbReference type="SUPFAM" id="SSF46689">
    <property type="entry name" value="Homeodomain-like"/>
    <property type="match status" value="1"/>
</dbReference>
<dbReference type="Gene3D" id="1.10.10.60">
    <property type="entry name" value="Homeodomain-like"/>
    <property type="match status" value="1"/>
</dbReference>
<dbReference type="STRING" id="1356854.N007_21085"/>
<dbReference type="eggNOG" id="COG2963">
    <property type="taxonomic scope" value="Bacteria"/>
</dbReference>
<dbReference type="GO" id="GO:0006313">
    <property type="term" value="P:DNA transposition"/>
    <property type="evidence" value="ECO:0007669"/>
    <property type="project" value="InterPro"/>
</dbReference>
<dbReference type="OrthoDB" id="1707197at2"/>
<accession>T0CCS6</accession>
<dbReference type="InterPro" id="IPR002514">
    <property type="entry name" value="Transposase_8"/>
</dbReference>
<dbReference type="Proteomes" id="UP000829401">
    <property type="component" value="Chromosome"/>
</dbReference>
<gene>
    <name evidence="1" type="ORF">K1I37_11550</name>
</gene>
<dbReference type="GO" id="GO:0004803">
    <property type="term" value="F:transposase activity"/>
    <property type="evidence" value="ECO:0007669"/>
    <property type="project" value="InterPro"/>
</dbReference>
<dbReference type="InterPro" id="IPR009057">
    <property type="entry name" value="Homeodomain-like_sf"/>
</dbReference>
<evidence type="ECO:0000313" key="2">
    <source>
        <dbReference type="Proteomes" id="UP000829401"/>
    </source>
</evidence>
<dbReference type="Pfam" id="PF01527">
    <property type="entry name" value="HTH_Tnp_1"/>
    <property type="match status" value="1"/>
</dbReference>
<dbReference type="KEGG" id="aaco:K1I37_11550"/>
<accession>A0A9E7CUT2</accession>
<reference evidence="2" key="1">
    <citation type="journal article" date="2022" name="G3 (Bethesda)">
        <title>Unveiling the complete genome sequence of Alicyclobacillus acidoterrestris DSM 3922T, a taint-producing strain.</title>
        <authorList>
            <person name="Leonardo I.C."/>
            <person name="Barreto Crespo M.T."/>
            <person name="Gaspar F.B."/>
        </authorList>
    </citation>
    <scope>NUCLEOTIDE SEQUENCE [LARGE SCALE GENOMIC DNA]</scope>
    <source>
        <strain evidence="2">DSM 3922</strain>
    </source>
</reference>
<dbReference type="AlphaFoldDB" id="T0CCS6"/>